<dbReference type="InterPro" id="IPR045772">
    <property type="entry name" value="DUF6225"/>
</dbReference>
<protein>
    <submittedName>
        <fullName evidence="1">Uncharacterized protein</fullName>
    </submittedName>
</protein>
<gene>
    <name evidence="1" type="ORF">LX16_4448</name>
</gene>
<evidence type="ECO:0000313" key="2">
    <source>
        <dbReference type="Proteomes" id="UP000321617"/>
    </source>
</evidence>
<name>A0A562URH4_9ACTN</name>
<accession>A0A562URH4</accession>
<keyword evidence="2" id="KW-1185">Reference proteome</keyword>
<organism evidence="1 2">
    <name type="scientific">Stackebrandtia albiflava</name>
    <dbReference type="NCBI Taxonomy" id="406432"/>
    <lineage>
        <taxon>Bacteria</taxon>
        <taxon>Bacillati</taxon>
        <taxon>Actinomycetota</taxon>
        <taxon>Actinomycetes</taxon>
        <taxon>Glycomycetales</taxon>
        <taxon>Glycomycetaceae</taxon>
        <taxon>Stackebrandtia</taxon>
    </lineage>
</organism>
<dbReference type="AlphaFoldDB" id="A0A562URH4"/>
<reference evidence="1 2" key="1">
    <citation type="journal article" date="2013" name="Stand. Genomic Sci.">
        <title>Genomic Encyclopedia of Type Strains, Phase I: The one thousand microbial genomes (KMG-I) project.</title>
        <authorList>
            <person name="Kyrpides N.C."/>
            <person name="Woyke T."/>
            <person name="Eisen J.A."/>
            <person name="Garrity G."/>
            <person name="Lilburn T.G."/>
            <person name="Beck B.J."/>
            <person name="Whitman W.B."/>
            <person name="Hugenholtz P."/>
            <person name="Klenk H.P."/>
        </authorList>
    </citation>
    <scope>NUCLEOTIDE SEQUENCE [LARGE SCALE GENOMIC DNA]</scope>
    <source>
        <strain evidence="1 2">DSM 45044</strain>
    </source>
</reference>
<comment type="caution">
    <text evidence="1">The sequence shown here is derived from an EMBL/GenBank/DDBJ whole genome shotgun (WGS) entry which is preliminary data.</text>
</comment>
<dbReference type="Proteomes" id="UP000321617">
    <property type="component" value="Unassembled WGS sequence"/>
</dbReference>
<dbReference type="Pfam" id="PF19735">
    <property type="entry name" value="DUF6225"/>
    <property type="match status" value="1"/>
</dbReference>
<proteinExistence type="predicted"/>
<sequence>MDIERYWHGTVEMTVAELRAALEGLPGDAAVRIDVPARPRPAAMRDRIDLDDDHRVVSAVLVDDADHLMKDEMVLQADFSSEWYVRPRNAGSDPASHPEQAT</sequence>
<evidence type="ECO:0000313" key="1">
    <source>
        <dbReference type="EMBL" id="TWJ08225.1"/>
    </source>
</evidence>
<dbReference type="EMBL" id="VLLL01000008">
    <property type="protein sequence ID" value="TWJ08225.1"/>
    <property type="molecule type" value="Genomic_DNA"/>
</dbReference>